<organism evidence="1">
    <name type="scientific">marine sediment metagenome</name>
    <dbReference type="NCBI Taxonomy" id="412755"/>
    <lineage>
        <taxon>unclassified sequences</taxon>
        <taxon>metagenomes</taxon>
        <taxon>ecological metagenomes</taxon>
    </lineage>
</organism>
<gene>
    <name evidence="1" type="ORF">LCGC14_3019420</name>
</gene>
<evidence type="ECO:0000313" key="1">
    <source>
        <dbReference type="EMBL" id="KKK60935.1"/>
    </source>
</evidence>
<proteinExistence type="predicted"/>
<sequence length="39" mass="4425">QPDGNLFLLLFVHSAPFSAGLHGHRQLPPHYVAVFIYHQ</sequence>
<feature type="non-terminal residue" evidence="1">
    <location>
        <position position="1"/>
    </location>
</feature>
<dbReference type="EMBL" id="LAZR01062725">
    <property type="protein sequence ID" value="KKK60935.1"/>
    <property type="molecule type" value="Genomic_DNA"/>
</dbReference>
<accession>A0A0F8XIN7</accession>
<name>A0A0F8XIN7_9ZZZZ</name>
<protein>
    <submittedName>
        <fullName evidence="1">Uncharacterized protein</fullName>
    </submittedName>
</protein>
<dbReference type="AlphaFoldDB" id="A0A0F8XIN7"/>
<comment type="caution">
    <text evidence="1">The sequence shown here is derived from an EMBL/GenBank/DDBJ whole genome shotgun (WGS) entry which is preliminary data.</text>
</comment>
<reference evidence="1" key="1">
    <citation type="journal article" date="2015" name="Nature">
        <title>Complex archaea that bridge the gap between prokaryotes and eukaryotes.</title>
        <authorList>
            <person name="Spang A."/>
            <person name="Saw J.H."/>
            <person name="Jorgensen S.L."/>
            <person name="Zaremba-Niedzwiedzka K."/>
            <person name="Martijn J."/>
            <person name="Lind A.E."/>
            <person name="van Eijk R."/>
            <person name="Schleper C."/>
            <person name="Guy L."/>
            <person name="Ettema T.J."/>
        </authorList>
    </citation>
    <scope>NUCLEOTIDE SEQUENCE</scope>
</reference>